<dbReference type="Proteomes" id="UP000015105">
    <property type="component" value="Chromosome 4D"/>
</dbReference>
<proteinExistence type="predicted"/>
<name>A0A453HCU1_AEGTS</name>
<protein>
    <submittedName>
        <fullName evidence="1">Uncharacterized protein</fullName>
    </submittedName>
</protein>
<reference evidence="2" key="2">
    <citation type="journal article" date="2017" name="Nat. Plants">
        <title>The Aegilops tauschii genome reveals multiple impacts of transposons.</title>
        <authorList>
            <person name="Zhao G."/>
            <person name="Zou C."/>
            <person name="Li K."/>
            <person name="Wang K."/>
            <person name="Li T."/>
            <person name="Gao L."/>
            <person name="Zhang X."/>
            <person name="Wang H."/>
            <person name="Yang Z."/>
            <person name="Liu X."/>
            <person name="Jiang W."/>
            <person name="Mao L."/>
            <person name="Kong X."/>
            <person name="Jiao Y."/>
            <person name="Jia J."/>
        </authorList>
    </citation>
    <scope>NUCLEOTIDE SEQUENCE [LARGE SCALE GENOMIC DNA]</scope>
    <source>
        <strain evidence="2">cv. AL8/78</strain>
    </source>
</reference>
<reference evidence="1" key="4">
    <citation type="submission" date="2019-03" db="UniProtKB">
        <authorList>
            <consortium name="EnsemblPlants"/>
        </authorList>
    </citation>
    <scope>IDENTIFICATION</scope>
</reference>
<reference evidence="1" key="5">
    <citation type="journal article" date="2021" name="G3 (Bethesda)">
        <title>Aegilops tauschii genome assembly Aet v5.0 features greater sequence contiguity and improved annotation.</title>
        <authorList>
            <person name="Wang L."/>
            <person name="Zhu T."/>
            <person name="Rodriguez J.C."/>
            <person name="Deal K.R."/>
            <person name="Dubcovsky J."/>
            <person name="McGuire P.E."/>
            <person name="Lux T."/>
            <person name="Spannagl M."/>
            <person name="Mayer K.F.X."/>
            <person name="Baldrich P."/>
            <person name="Meyers B.C."/>
            <person name="Huo N."/>
            <person name="Gu Y.Q."/>
            <person name="Zhou H."/>
            <person name="Devos K.M."/>
            <person name="Bennetzen J.L."/>
            <person name="Unver T."/>
            <person name="Budak H."/>
            <person name="Gulick P.J."/>
            <person name="Galiba G."/>
            <person name="Kalapos B."/>
            <person name="Nelson D.R."/>
            <person name="Li P."/>
            <person name="You F.M."/>
            <person name="Luo M.C."/>
            <person name="Dvorak J."/>
        </authorList>
    </citation>
    <scope>NUCLEOTIDE SEQUENCE [LARGE SCALE GENOMIC DNA]</scope>
    <source>
        <strain evidence="1">cv. AL8/78</strain>
    </source>
</reference>
<sequence length="114" mass="13469">IQHRLRSLHSLARIRTVRAVTCDRRRNRRPGKKKGQGYCEMNGDCENCAFWRNHYYWEHMGDEKKQFSAVAKGDFKNNMRIPRELSTNLRSRISDTIKLSAPNGRAYDIVVTWE</sequence>
<dbReference type="EnsemblPlants" id="AET4Gv20151400.2">
    <property type="protein sequence ID" value="AET4Gv20151400.2"/>
    <property type="gene ID" value="AET4Gv20151400"/>
</dbReference>
<accession>A0A453HCU1</accession>
<reference evidence="2" key="1">
    <citation type="journal article" date="2014" name="Science">
        <title>Ancient hybridizations among the ancestral genomes of bread wheat.</title>
        <authorList>
            <consortium name="International Wheat Genome Sequencing Consortium,"/>
            <person name="Marcussen T."/>
            <person name="Sandve S.R."/>
            <person name="Heier L."/>
            <person name="Spannagl M."/>
            <person name="Pfeifer M."/>
            <person name="Jakobsen K.S."/>
            <person name="Wulff B.B."/>
            <person name="Steuernagel B."/>
            <person name="Mayer K.F."/>
            <person name="Olsen O.A."/>
        </authorList>
    </citation>
    <scope>NUCLEOTIDE SEQUENCE [LARGE SCALE GENOMIC DNA]</scope>
    <source>
        <strain evidence="2">cv. AL8/78</strain>
    </source>
</reference>
<dbReference type="Gramene" id="AET4Gv20151400.2">
    <property type="protein sequence ID" value="AET4Gv20151400.2"/>
    <property type="gene ID" value="AET4Gv20151400"/>
</dbReference>
<evidence type="ECO:0000313" key="1">
    <source>
        <dbReference type="EnsemblPlants" id="AET4Gv20151400.2"/>
    </source>
</evidence>
<reference evidence="1" key="3">
    <citation type="journal article" date="2017" name="Nature">
        <title>Genome sequence of the progenitor of the wheat D genome Aegilops tauschii.</title>
        <authorList>
            <person name="Luo M.C."/>
            <person name="Gu Y.Q."/>
            <person name="Puiu D."/>
            <person name="Wang H."/>
            <person name="Twardziok S.O."/>
            <person name="Deal K.R."/>
            <person name="Huo N."/>
            <person name="Zhu T."/>
            <person name="Wang L."/>
            <person name="Wang Y."/>
            <person name="McGuire P.E."/>
            <person name="Liu S."/>
            <person name="Long H."/>
            <person name="Ramasamy R.K."/>
            <person name="Rodriguez J.C."/>
            <person name="Van S.L."/>
            <person name="Yuan L."/>
            <person name="Wang Z."/>
            <person name="Xia Z."/>
            <person name="Xiao L."/>
            <person name="Anderson O.D."/>
            <person name="Ouyang S."/>
            <person name="Liang Y."/>
            <person name="Zimin A.V."/>
            <person name="Pertea G."/>
            <person name="Qi P."/>
            <person name="Bennetzen J.L."/>
            <person name="Dai X."/>
            <person name="Dawson M.W."/>
            <person name="Muller H.G."/>
            <person name="Kugler K."/>
            <person name="Rivarola-Duarte L."/>
            <person name="Spannagl M."/>
            <person name="Mayer K.F.X."/>
            <person name="Lu F.H."/>
            <person name="Bevan M.W."/>
            <person name="Leroy P."/>
            <person name="Li P."/>
            <person name="You F.M."/>
            <person name="Sun Q."/>
            <person name="Liu Z."/>
            <person name="Lyons E."/>
            <person name="Wicker T."/>
            <person name="Salzberg S.L."/>
            <person name="Devos K.M."/>
            <person name="Dvorak J."/>
        </authorList>
    </citation>
    <scope>NUCLEOTIDE SEQUENCE [LARGE SCALE GENOMIC DNA]</scope>
    <source>
        <strain evidence="1">cv. AL8/78</strain>
    </source>
</reference>
<organism evidence="1 2">
    <name type="scientific">Aegilops tauschii subsp. strangulata</name>
    <name type="common">Goatgrass</name>
    <dbReference type="NCBI Taxonomy" id="200361"/>
    <lineage>
        <taxon>Eukaryota</taxon>
        <taxon>Viridiplantae</taxon>
        <taxon>Streptophyta</taxon>
        <taxon>Embryophyta</taxon>
        <taxon>Tracheophyta</taxon>
        <taxon>Spermatophyta</taxon>
        <taxon>Magnoliopsida</taxon>
        <taxon>Liliopsida</taxon>
        <taxon>Poales</taxon>
        <taxon>Poaceae</taxon>
        <taxon>BOP clade</taxon>
        <taxon>Pooideae</taxon>
        <taxon>Triticodae</taxon>
        <taxon>Triticeae</taxon>
        <taxon>Triticinae</taxon>
        <taxon>Aegilops</taxon>
    </lineage>
</organism>
<evidence type="ECO:0000313" key="2">
    <source>
        <dbReference type="Proteomes" id="UP000015105"/>
    </source>
</evidence>
<dbReference type="AlphaFoldDB" id="A0A453HCU1"/>
<keyword evidence="2" id="KW-1185">Reference proteome</keyword>